<comment type="caution">
    <text evidence="7">The sequence shown here is derived from an EMBL/GenBank/DDBJ whole genome shotgun (WGS) entry which is preliminary data.</text>
</comment>
<dbReference type="InterPro" id="IPR011990">
    <property type="entry name" value="TPR-like_helical_dom_sf"/>
</dbReference>
<keyword evidence="8" id="KW-1185">Reference proteome</keyword>
<keyword evidence="1" id="KW-0808">Transferase</keyword>
<keyword evidence="7" id="KW-0723">Serine/threonine-protein kinase</keyword>
<keyword evidence="4" id="KW-0067">ATP-binding</keyword>
<dbReference type="Gene3D" id="1.10.510.10">
    <property type="entry name" value="Transferase(Phosphotransferase) domain 1"/>
    <property type="match status" value="1"/>
</dbReference>
<keyword evidence="5" id="KW-0472">Membrane</keyword>
<feature type="transmembrane region" description="Helical" evidence="5">
    <location>
        <begin position="338"/>
        <end position="362"/>
    </location>
</feature>
<dbReference type="SUPFAM" id="SSF56112">
    <property type="entry name" value="Protein kinase-like (PK-like)"/>
    <property type="match status" value="1"/>
</dbReference>
<keyword evidence="3 7" id="KW-0418">Kinase</keyword>
<dbReference type="InterPro" id="IPR051681">
    <property type="entry name" value="Ser/Thr_Kinases-Pseudokinases"/>
</dbReference>
<dbReference type="Gene3D" id="1.25.40.10">
    <property type="entry name" value="Tetratricopeptide repeat domain"/>
    <property type="match status" value="2"/>
</dbReference>
<dbReference type="EMBL" id="QNRR01000008">
    <property type="protein sequence ID" value="RBP40434.1"/>
    <property type="molecule type" value="Genomic_DNA"/>
</dbReference>
<protein>
    <submittedName>
        <fullName evidence="7">Serine/threonine protein kinase</fullName>
    </submittedName>
</protein>
<gene>
    <name evidence="7" type="ORF">DES53_108141</name>
</gene>
<accession>A0A366HFF3</accession>
<evidence type="ECO:0000256" key="3">
    <source>
        <dbReference type="ARBA" id="ARBA00022777"/>
    </source>
</evidence>
<dbReference type="SUPFAM" id="SSF48452">
    <property type="entry name" value="TPR-like"/>
    <property type="match status" value="1"/>
</dbReference>
<dbReference type="Pfam" id="PF00069">
    <property type="entry name" value="Pkinase"/>
    <property type="match status" value="1"/>
</dbReference>
<keyword evidence="5" id="KW-0812">Transmembrane</keyword>
<dbReference type="PROSITE" id="PS50011">
    <property type="entry name" value="PROTEIN_KINASE_DOM"/>
    <property type="match status" value="1"/>
</dbReference>
<reference evidence="7 8" key="1">
    <citation type="submission" date="2018-06" db="EMBL/GenBank/DDBJ databases">
        <title>Genomic Encyclopedia of Type Strains, Phase IV (KMG-IV): sequencing the most valuable type-strain genomes for metagenomic binning, comparative biology and taxonomic classification.</title>
        <authorList>
            <person name="Goeker M."/>
        </authorList>
    </citation>
    <scope>NUCLEOTIDE SEQUENCE [LARGE SCALE GENOMIC DNA]</scope>
    <source>
        <strain evidence="7 8">DSM 25532</strain>
    </source>
</reference>
<dbReference type="GO" id="GO:0005524">
    <property type="term" value="F:ATP binding"/>
    <property type="evidence" value="ECO:0007669"/>
    <property type="project" value="UniProtKB-KW"/>
</dbReference>
<dbReference type="PANTHER" id="PTHR44329:SF288">
    <property type="entry name" value="MITOGEN-ACTIVATED PROTEIN KINASE KINASE KINASE 20"/>
    <property type="match status" value="1"/>
</dbReference>
<dbReference type="GO" id="GO:0004674">
    <property type="term" value="F:protein serine/threonine kinase activity"/>
    <property type="evidence" value="ECO:0007669"/>
    <property type="project" value="UniProtKB-KW"/>
</dbReference>
<evidence type="ECO:0000256" key="1">
    <source>
        <dbReference type="ARBA" id="ARBA00022679"/>
    </source>
</evidence>
<dbReference type="PANTHER" id="PTHR44329">
    <property type="entry name" value="SERINE/THREONINE-PROTEIN KINASE TNNI3K-RELATED"/>
    <property type="match status" value="1"/>
</dbReference>
<evidence type="ECO:0000313" key="7">
    <source>
        <dbReference type="EMBL" id="RBP40434.1"/>
    </source>
</evidence>
<evidence type="ECO:0000256" key="4">
    <source>
        <dbReference type="ARBA" id="ARBA00022840"/>
    </source>
</evidence>
<dbReference type="AlphaFoldDB" id="A0A366HFF3"/>
<dbReference type="Proteomes" id="UP000253426">
    <property type="component" value="Unassembled WGS sequence"/>
</dbReference>
<evidence type="ECO:0000256" key="2">
    <source>
        <dbReference type="ARBA" id="ARBA00022741"/>
    </source>
</evidence>
<dbReference type="InterPro" id="IPR011009">
    <property type="entry name" value="Kinase-like_dom_sf"/>
</dbReference>
<dbReference type="Gene3D" id="3.30.200.20">
    <property type="entry name" value="Phosphorylase Kinase, domain 1"/>
    <property type="match status" value="1"/>
</dbReference>
<keyword evidence="2" id="KW-0547">Nucleotide-binding</keyword>
<keyword evidence="5" id="KW-1133">Transmembrane helix</keyword>
<organism evidence="7 8">
    <name type="scientific">Roseimicrobium gellanilyticum</name>
    <dbReference type="NCBI Taxonomy" id="748857"/>
    <lineage>
        <taxon>Bacteria</taxon>
        <taxon>Pseudomonadati</taxon>
        <taxon>Verrucomicrobiota</taxon>
        <taxon>Verrucomicrobiia</taxon>
        <taxon>Verrucomicrobiales</taxon>
        <taxon>Verrucomicrobiaceae</taxon>
        <taxon>Roseimicrobium</taxon>
    </lineage>
</organism>
<evidence type="ECO:0000313" key="8">
    <source>
        <dbReference type="Proteomes" id="UP000253426"/>
    </source>
</evidence>
<sequence>MLDAKPPNNNARDLPMSLPDIDGLELQDLIGKGSCGAVYRAVVGETREACAVKVFSSMAINRKLLTIGMRGLQQMPEHPGILKVHHFDFDKAPYHVAVPLVGFMTEDAQRRKHWETPTLEGCCGTVPPDEAWRYIYEVCDSMAWLHKHNLVHCNLKPRNVLLEDDQASATKIGDPVQGWIGGVHHFDTTDHFLYIPPEQAEHPDALATHGTSWDVYAFGVLAYRLLTGKFPRAEEELEREIREQANFNGTVRTVDNGAILAAVRAQHDIEWPKKPTSKWDERRKQILEKCLALDPKLRWPDLREVMREFEKLEADYLLEDAREKIGIEKRRQARRVMLLRTMVQVLFVALVAAAGYGLWYGYDKYTKWQHAEKATAVIAKEKEEGEKAREGKITDLATKLQQAKEAERLASSNLQMSQAAVDQFLTQLLQLPAGLGLQAEISQKHVNDALAFCEQERPRLEKDESQLPLRATNYFNTAQLLMRKNQQKEAKAWFEKARSTLNLLLQREPTHADVTRRQIMLGRTCRWLGTMKAEEGHRVEASQYFKEAVAALTPALEKNPKDRNARVECAMAWYELGKRSRRDGETAVAVNALGRVPTLMDAKVVGEELTPQEQFLLARSRIEQALSLRDEGRLDEAMRALFDSMEVMVKLVEKSAPHNQEQALTLAEAYIEFGEIVSGKLGTTDAKDAQAEAQAILMELVRTQPQWAEARYLLARNYGALAALERDQGNATEARTKQESAVKTLEDLSKDNPDNTRFLTEYARQKGAHAQMLCDLNKAKDAVPIAKEGVDRLEELMQKNDASLDELDRKACGVLLAQLYGILGQSGEAAKDSKLAKSSFAKASEHWEALKSRHGHDETIDAGLNWSKERLGKFK</sequence>
<dbReference type="InterPro" id="IPR000719">
    <property type="entry name" value="Prot_kinase_dom"/>
</dbReference>
<evidence type="ECO:0000256" key="5">
    <source>
        <dbReference type="SAM" id="Phobius"/>
    </source>
</evidence>
<feature type="domain" description="Protein kinase" evidence="6">
    <location>
        <begin position="24"/>
        <end position="310"/>
    </location>
</feature>
<proteinExistence type="predicted"/>
<name>A0A366HFF3_9BACT</name>
<evidence type="ECO:0000259" key="6">
    <source>
        <dbReference type="PROSITE" id="PS50011"/>
    </source>
</evidence>